<dbReference type="Gene3D" id="3.40.50.300">
    <property type="entry name" value="P-loop containing nucleotide triphosphate hydrolases"/>
    <property type="match status" value="1"/>
</dbReference>
<dbReference type="PANTHER" id="PTHR36978:SF4">
    <property type="entry name" value="P-LOOP CONTAINING NUCLEOSIDE TRIPHOSPHATE HYDROLASE PROTEIN"/>
    <property type="match status" value="1"/>
</dbReference>
<keyword evidence="1" id="KW-0808">Transferase</keyword>
<dbReference type="Proteomes" id="UP000199180">
    <property type="component" value="Unassembled WGS sequence"/>
</dbReference>
<sequence length="201" mass="23508">MKVFCIGFQKTGTSTLDRALKTLGLSVAGYHPFRPFAADPDVTFAKLWQAARPIAHAHDAVQDTPWPLLYRELHREFPDARFIHVVRDEQSWIKSAARDFRKHRNEIHRLIYGTENPLGNENAWVARYRRHNRDVADYFKRRPDQYLRIELEGPDYGWPAICDFLGQPVPQAPWPHANKAGTKERKALLRRNLARLKRLFT</sequence>
<dbReference type="GO" id="GO:0016740">
    <property type="term" value="F:transferase activity"/>
    <property type="evidence" value="ECO:0007669"/>
    <property type="project" value="UniProtKB-KW"/>
</dbReference>
<dbReference type="InterPro" id="IPR027417">
    <property type="entry name" value="P-loop_NTPase"/>
</dbReference>
<proteinExistence type="predicted"/>
<dbReference type="SUPFAM" id="SSF52540">
    <property type="entry name" value="P-loop containing nucleoside triphosphate hydrolases"/>
    <property type="match status" value="1"/>
</dbReference>
<dbReference type="EMBL" id="FOHO01000005">
    <property type="protein sequence ID" value="SET47156.1"/>
    <property type="molecule type" value="Genomic_DNA"/>
</dbReference>
<organism evidence="1 2">
    <name type="scientific">Paracoccus homiensis</name>
    <dbReference type="NCBI Taxonomy" id="364199"/>
    <lineage>
        <taxon>Bacteria</taxon>
        <taxon>Pseudomonadati</taxon>
        <taxon>Pseudomonadota</taxon>
        <taxon>Alphaproteobacteria</taxon>
        <taxon>Rhodobacterales</taxon>
        <taxon>Paracoccaceae</taxon>
        <taxon>Paracoccus</taxon>
    </lineage>
</organism>
<dbReference type="AlphaFoldDB" id="A0A1I0EPD3"/>
<dbReference type="Pfam" id="PF17784">
    <property type="entry name" value="Sulfotransfer_4"/>
    <property type="match status" value="1"/>
</dbReference>
<evidence type="ECO:0000313" key="1">
    <source>
        <dbReference type="EMBL" id="SET47156.1"/>
    </source>
</evidence>
<name>A0A1I0EPD3_9RHOB</name>
<accession>A0A1I0EPD3</accession>
<dbReference type="STRING" id="364199.SAMN04489858_105244"/>
<gene>
    <name evidence="1" type="ORF">SAMN04489858_105244</name>
</gene>
<keyword evidence="2" id="KW-1185">Reference proteome</keyword>
<dbReference type="RefSeq" id="WP_175479866.1">
    <property type="nucleotide sequence ID" value="NZ_FOHO01000005.1"/>
</dbReference>
<dbReference type="InterPro" id="IPR040632">
    <property type="entry name" value="Sulfotransfer_4"/>
</dbReference>
<protein>
    <submittedName>
        <fullName evidence="1">Sulfotransferase family protein</fullName>
    </submittedName>
</protein>
<reference evidence="1 2" key="1">
    <citation type="submission" date="2016-10" db="EMBL/GenBank/DDBJ databases">
        <authorList>
            <person name="de Groot N.N."/>
        </authorList>
    </citation>
    <scope>NUCLEOTIDE SEQUENCE [LARGE SCALE GENOMIC DNA]</scope>
    <source>
        <strain evidence="1 2">DSM 17862</strain>
    </source>
</reference>
<dbReference type="PANTHER" id="PTHR36978">
    <property type="entry name" value="P-LOOP CONTAINING NUCLEOTIDE TRIPHOSPHATE HYDROLASE"/>
    <property type="match status" value="1"/>
</dbReference>
<evidence type="ECO:0000313" key="2">
    <source>
        <dbReference type="Proteomes" id="UP000199180"/>
    </source>
</evidence>